<evidence type="ECO:0000313" key="3">
    <source>
        <dbReference type="EMBL" id="TWT23288.1"/>
    </source>
</evidence>
<sequence length="166" mass="17339">MSRSGIRDDVAPWSFFLPVTLAIVVGVLVAGWVQRAVDAVFGDDRRDEATASVVEADRAASARPEAVEADAVQDAQMQPAARAVATPEVESMQEPPASPASTQTGSRTTEEAPPVLPGAIAAKRDGAPEACINGSIALRDANGWQQLLENDAPVPCTEQSAAPHQE</sequence>
<feature type="transmembrane region" description="Helical" evidence="2">
    <location>
        <begin position="12"/>
        <end position="33"/>
    </location>
</feature>
<dbReference type="OrthoDB" id="5975366at2"/>
<dbReference type="EMBL" id="VOHK01000001">
    <property type="protein sequence ID" value="TWT23288.1"/>
    <property type="molecule type" value="Genomic_DNA"/>
</dbReference>
<keyword evidence="2" id="KW-0812">Transmembrane</keyword>
<reference evidence="3 4" key="1">
    <citation type="journal article" date="2008" name="Int. J. Syst. Evol. Microbiol.">
        <title>Luteimonas marina sp. nov., isolated from seawater.</title>
        <authorList>
            <person name="Baik K.S."/>
            <person name="Park S.C."/>
            <person name="Kim M.S."/>
            <person name="Kim E.M."/>
            <person name="Park C."/>
            <person name="Chun J."/>
            <person name="Seong C.N."/>
        </authorList>
    </citation>
    <scope>NUCLEOTIDE SEQUENCE [LARGE SCALE GENOMIC DNA]</scope>
    <source>
        <strain evidence="3 4">FR1330</strain>
    </source>
</reference>
<comment type="caution">
    <text evidence="3">The sequence shown here is derived from an EMBL/GenBank/DDBJ whole genome shotgun (WGS) entry which is preliminary data.</text>
</comment>
<name>A0A5C5UBJ6_9GAMM</name>
<keyword evidence="4" id="KW-1185">Reference proteome</keyword>
<accession>A0A5C5UBJ6</accession>
<keyword evidence="2" id="KW-1133">Transmembrane helix</keyword>
<evidence type="ECO:0000313" key="4">
    <source>
        <dbReference type="Proteomes" id="UP000319980"/>
    </source>
</evidence>
<feature type="region of interest" description="Disordered" evidence="1">
    <location>
        <begin position="55"/>
        <end position="114"/>
    </location>
</feature>
<organism evidence="3 4">
    <name type="scientific">Luteimonas marina</name>
    <dbReference type="NCBI Taxonomy" id="488485"/>
    <lineage>
        <taxon>Bacteria</taxon>
        <taxon>Pseudomonadati</taxon>
        <taxon>Pseudomonadota</taxon>
        <taxon>Gammaproteobacteria</taxon>
        <taxon>Lysobacterales</taxon>
        <taxon>Lysobacteraceae</taxon>
        <taxon>Luteimonas</taxon>
    </lineage>
</organism>
<protein>
    <submittedName>
        <fullName evidence="3">Uncharacterized protein</fullName>
    </submittedName>
</protein>
<proteinExistence type="predicted"/>
<dbReference type="Proteomes" id="UP000319980">
    <property type="component" value="Unassembled WGS sequence"/>
</dbReference>
<evidence type="ECO:0000256" key="2">
    <source>
        <dbReference type="SAM" id="Phobius"/>
    </source>
</evidence>
<dbReference type="RefSeq" id="WP_146384340.1">
    <property type="nucleotide sequence ID" value="NZ_VOHK01000001.1"/>
</dbReference>
<keyword evidence="2" id="KW-0472">Membrane</keyword>
<gene>
    <name evidence="3" type="ORF">FQY83_01145</name>
</gene>
<dbReference type="AlphaFoldDB" id="A0A5C5UBJ6"/>
<evidence type="ECO:0000256" key="1">
    <source>
        <dbReference type="SAM" id="MobiDB-lite"/>
    </source>
</evidence>